<dbReference type="Pfam" id="PF00249">
    <property type="entry name" value="Myb_DNA-binding"/>
    <property type="match status" value="1"/>
</dbReference>
<feature type="domain" description="SANT" evidence="7">
    <location>
        <begin position="1"/>
        <end position="54"/>
    </location>
</feature>
<keyword evidence="5" id="KW-0539">Nucleus</keyword>
<dbReference type="GO" id="GO:0000976">
    <property type="term" value="F:transcription cis-regulatory region binding"/>
    <property type="evidence" value="ECO:0007669"/>
    <property type="project" value="UniProtKB-ARBA"/>
</dbReference>
<dbReference type="SUPFAM" id="SSF46689">
    <property type="entry name" value="Homeodomain-like"/>
    <property type="match status" value="1"/>
</dbReference>
<dbReference type="PROSITE" id="PS51293">
    <property type="entry name" value="SANT"/>
    <property type="match status" value="1"/>
</dbReference>
<dbReference type="InterPro" id="IPR009057">
    <property type="entry name" value="Homeodomain-like_sf"/>
</dbReference>
<proteinExistence type="predicted"/>
<comment type="caution">
    <text evidence="8">The sequence shown here is derived from an EMBL/GenBank/DDBJ whole genome shotgun (WGS) entry which is preliminary data.</text>
</comment>
<dbReference type="PANTHER" id="PTHR43952">
    <property type="entry name" value="MYB FAMILY TRANSCRIPTION FACTOR-RELATED"/>
    <property type="match status" value="1"/>
</dbReference>
<evidence type="ECO:0000256" key="4">
    <source>
        <dbReference type="ARBA" id="ARBA00023163"/>
    </source>
</evidence>
<dbReference type="InterPro" id="IPR044636">
    <property type="entry name" value="RADIALIS-like"/>
</dbReference>
<dbReference type="GO" id="GO:0003700">
    <property type="term" value="F:DNA-binding transcription factor activity"/>
    <property type="evidence" value="ECO:0007669"/>
    <property type="project" value="InterPro"/>
</dbReference>
<keyword evidence="9" id="KW-1185">Reference proteome</keyword>
<keyword evidence="2" id="KW-0217">Developmental protein</keyword>
<evidence type="ECO:0000256" key="5">
    <source>
        <dbReference type="ARBA" id="ARBA00023242"/>
    </source>
</evidence>
<organism evidence="8 9">
    <name type="scientific">Cuscuta australis</name>
    <dbReference type="NCBI Taxonomy" id="267555"/>
    <lineage>
        <taxon>Eukaryota</taxon>
        <taxon>Viridiplantae</taxon>
        <taxon>Streptophyta</taxon>
        <taxon>Embryophyta</taxon>
        <taxon>Tracheophyta</taxon>
        <taxon>Spermatophyta</taxon>
        <taxon>Magnoliopsida</taxon>
        <taxon>eudicotyledons</taxon>
        <taxon>Gunneridae</taxon>
        <taxon>Pentapetalae</taxon>
        <taxon>asterids</taxon>
        <taxon>lamiids</taxon>
        <taxon>Solanales</taxon>
        <taxon>Convolvulaceae</taxon>
        <taxon>Cuscuteae</taxon>
        <taxon>Cuscuta</taxon>
        <taxon>Cuscuta subgen. Grammica</taxon>
        <taxon>Cuscuta sect. Cleistogrammica</taxon>
    </lineage>
</organism>
<dbReference type="GO" id="GO:0009908">
    <property type="term" value="P:flower development"/>
    <property type="evidence" value="ECO:0007669"/>
    <property type="project" value="UniProtKB-ARBA"/>
</dbReference>
<protein>
    <submittedName>
        <fullName evidence="8">Uncharacterized protein</fullName>
    </submittedName>
</protein>
<dbReference type="GO" id="GO:0005634">
    <property type="term" value="C:nucleus"/>
    <property type="evidence" value="ECO:0007669"/>
    <property type="project" value="UniProtKB-SubCell"/>
</dbReference>
<dbReference type="Gene3D" id="1.10.10.60">
    <property type="entry name" value="Homeodomain-like"/>
    <property type="match status" value="1"/>
</dbReference>
<dbReference type="PANTHER" id="PTHR43952:SF72">
    <property type="entry name" value="MYB-LIKE DOMAIN-CONTAINING PROTEIN"/>
    <property type="match status" value="1"/>
</dbReference>
<accession>A0A328DQ01</accession>
<keyword evidence="4" id="KW-0804">Transcription</keyword>
<evidence type="ECO:0000256" key="1">
    <source>
        <dbReference type="ARBA" id="ARBA00004123"/>
    </source>
</evidence>
<dbReference type="Proteomes" id="UP000249390">
    <property type="component" value="Unassembled WGS sequence"/>
</dbReference>
<evidence type="ECO:0000313" key="9">
    <source>
        <dbReference type="Proteomes" id="UP000249390"/>
    </source>
</evidence>
<comment type="subcellular location">
    <subcellularLocation>
        <location evidence="1">Nucleus</location>
    </subcellularLocation>
</comment>
<dbReference type="GO" id="GO:0010597">
    <property type="term" value="P:green leaf volatile biosynthetic process"/>
    <property type="evidence" value="ECO:0007669"/>
    <property type="project" value="UniProtKB-ARBA"/>
</dbReference>
<dbReference type="AlphaFoldDB" id="A0A328DQ01"/>
<evidence type="ECO:0000313" key="8">
    <source>
        <dbReference type="EMBL" id="RAL47340.1"/>
    </source>
</evidence>
<name>A0A328DQ01_9ASTE</name>
<evidence type="ECO:0000259" key="6">
    <source>
        <dbReference type="PROSITE" id="PS50090"/>
    </source>
</evidence>
<keyword evidence="3" id="KW-0805">Transcription regulation</keyword>
<evidence type="ECO:0000256" key="3">
    <source>
        <dbReference type="ARBA" id="ARBA00023015"/>
    </source>
</evidence>
<dbReference type="PROSITE" id="PS50090">
    <property type="entry name" value="MYB_LIKE"/>
    <property type="match status" value="1"/>
</dbReference>
<reference evidence="8 9" key="1">
    <citation type="submission" date="2018-06" db="EMBL/GenBank/DDBJ databases">
        <title>The Genome of Cuscuta australis (Dodder) Provides Insight into the Evolution of Plant Parasitism.</title>
        <authorList>
            <person name="Liu H."/>
        </authorList>
    </citation>
    <scope>NUCLEOTIDE SEQUENCE [LARGE SCALE GENOMIC DNA]</scope>
    <source>
        <strain evidence="9">cv. Yunnan</strain>
        <tissue evidence="8">Vines</tissue>
    </source>
</reference>
<dbReference type="CDD" id="cd00167">
    <property type="entry name" value="SANT"/>
    <property type="match status" value="1"/>
</dbReference>
<dbReference type="InterPro" id="IPR001005">
    <property type="entry name" value="SANT/Myb"/>
</dbReference>
<feature type="domain" description="Myb-like" evidence="6">
    <location>
        <begin position="1"/>
        <end position="50"/>
    </location>
</feature>
<dbReference type="FunFam" id="1.10.10.60:FF:000154">
    <property type="entry name" value="Transcription factor SRM1"/>
    <property type="match status" value="1"/>
</dbReference>
<dbReference type="SMART" id="SM00717">
    <property type="entry name" value="SANT"/>
    <property type="match status" value="1"/>
</dbReference>
<dbReference type="GO" id="GO:0048262">
    <property type="term" value="P:determination of dorsal/ventral asymmetry"/>
    <property type="evidence" value="ECO:0007669"/>
    <property type="project" value="UniProtKB-ARBA"/>
</dbReference>
<evidence type="ECO:0000256" key="2">
    <source>
        <dbReference type="ARBA" id="ARBA00022473"/>
    </source>
</evidence>
<dbReference type="InterPro" id="IPR017884">
    <property type="entry name" value="SANT_dom"/>
</dbReference>
<gene>
    <name evidence="8" type="ORF">DM860_013305</name>
</gene>
<sequence>MGSWTAKQNKKFEEALAIYDRETRDRWEQIARFVGGKSVEEVKRHYEVLEKDVMAIENGRVAMPKYKTTPESCTTKHHK</sequence>
<evidence type="ECO:0000259" key="7">
    <source>
        <dbReference type="PROSITE" id="PS51293"/>
    </source>
</evidence>
<dbReference type="EMBL" id="NQVE01000115">
    <property type="protein sequence ID" value="RAL47340.1"/>
    <property type="molecule type" value="Genomic_DNA"/>
</dbReference>